<gene>
    <name evidence="1" type="ORF">N7509_011916</name>
</gene>
<reference evidence="1" key="1">
    <citation type="submission" date="2022-12" db="EMBL/GenBank/DDBJ databases">
        <authorList>
            <person name="Petersen C."/>
        </authorList>
    </citation>
    <scope>NUCLEOTIDE SEQUENCE</scope>
    <source>
        <strain evidence="1">IBT 29677</strain>
    </source>
</reference>
<proteinExistence type="predicted"/>
<dbReference type="OrthoDB" id="4437785at2759"/>
<comment type="caution">
    <text evidence="1">The sequence shown here is derived from an EMBL/GenBank/DDBJ whole genome shotgun (WGS) entry which is preliminary data.</text>
</comment>
<dbReference type="AlphaFoldDB" id="A0A9W9SIH9"/>
<evidence type="ECO:0008006" key="3">
    <source>
        <dbReference type="Google" id="ProtNLM"/>
    </source>
</evidence>
<dbReference type="Proteomes" id="UP001147747">
    <property type="component" value="Unassembled WGS sequence"/>
</dbReference>
<sequence length="335" mass="37438">MEIHLDCPNRGYLPGALVRGEVEVDQGTDGEQGTLSIVFSGRSMIELKSWSVGPGDYSRNTQFLMISRITLYEGVSCYTDMPAGGYPFLFTFSSKTQNALGQSIWPESAKYGSPKSWGRHAALESLPPSLSFTGGSILSATIEYRLDVKWVSGTRQERRSCVLPFDTYRSEPSPHITSVTTTDSFSFRNTPLPYGEDNSCPLTVSDRFHLALRSEGTGTKVKFNIKTTIGTTVVQGEVPSVELCLYHLNQKAKLEDIPVVRLQVFTVHLERITAARTPRRAASHTNTVHFSFQYEISGLGSSRKEPVWISVMLWAWKPRIFPTTFTHSIFVEHLK</sequence>
<evidence type="ECO:0000313" key="2">
    <source>
        <dbReference type="Proteomes" id="UP001147747"/>
    </source>
</evidence>
<dbReference type="GeneID" id="81375533"/>
<accession>A0A9W9SIH9</accession>
<keyword evidence="2" id="KW-1185">Reference proteome</keyword>
<organism evidence="1 2">
    <name type="scientific">Penicillium cosmopolitanum</name>
    <dbReference type="NCBI Taxonomy" id="1131564"/>
    <lineage>
        <taxon>Eukaryota</taxon>
        <taxon>Fungi</taxon>
        <taxon>Dikarya</taxon>
        <taxon>Ascomycota</taxon>
        <taxon>Pezizomycotina</taxon>
        <taxon>Eurotiomycetes</taxon>
        <taxon>Eurotiomycetidae</taxon>
        <taxon>Eurotiales</taxon>
        <taxon>Aspergillaceae</taxon>
        <taxon>Penicillium</taxon>
    </lineage>
</organism>
<dbReference type="EMBL" id="JAPZBU010000011">
    <property type="protein sequence ID" value="KAJ5378797.1"/>
    <property type="molecule type" value="Genomic_DNA"/>
</dbReference>
<protein>
    <recommendedName>
        <fullName evidence="3">Arrestin-like N-terminal domain-containing protein</fullName>
    </recommendedName>
</protein>
<dbReference type="RefSeq" id="XP_056482583.1">
    <property type="nucleotide sequence ID" value="XM_056636553.1"/>
</dbReference>
<name>A0A9W9SIH9_9EURO</name>
<evidence type="ECO:0000313" key="1">
    <source>
        <dbReference type="EMBL" id="KAJ5378797.1"/>
    </source>
</evidence>
<reference evidence="1" key="2">
    <citation type="journal article" date="2023" name="IMA Fungus">
        <title>Comparative genomic study of the Penicillium genus elucidates a diverse pangenome and 15 lateral gene transfer events.</title>
        <authorList>
            <person name="Petersen C."/>
            <person name="Sorensen T."/>
            <person name="Nielsen M.R."/>
            <person name="Sondergaard T.E."/>
            <person name="Sorensen J.L."/>
            <person name="Fitzpatrick D.A."/>
            <person name="Frisvad J.C."/>
            <person name="Nielsen K.L."/>
        </authorList>
    </citation>
    <scope>NUCLEOTIDE SEQUENCE</scope>
    <source>
        <strain evidence="1">IBT 29677</strain>
    </source>
</reference>